<dbReference type="EMBL" id="QXTE01000059">
    <property type="protein sequence ID" value="TFK09022.1"/>
    <property type="molecule type" value="Genomic_DNA"/>
</dbReference>
<proteinExistence type="predicted"/>
<dbReference type="Proteomes" id="UP000297703">
    <property type="component" value="Unassembled WGS sequence"/>
</dbReference>
<keyword evidence="3" id="KW-1185">Reference proteome</keyword>
<accession>A0A4D9EPD5</accession>
<evidence type="ECO:0000313" key="2">
    <source>
        <dbReference type="EMBL" id="TFK09022.1"/>
    </source>
</evidence>
<gene>
    <name evidence="2" type="ORF">DR999_PMT08034</name>
</gene>
<comment type="caution">
    <text evidence="2">The sequence shown here is derived from an EMBL/GenBank/DDBJ whole genome shotgun (WGS) entry which is preliminary data.</text>
</comment>
<name>A0A4D9EPD5_9SAUR</name>
<evidence type="ECO:0000256" key="1">
    <source>
        <dbReference type="SAM" id="MobiDB-lite"/>
    </source>
</evidence>
<organism evidence="2 3">
    <name type="scientific">Platysternon megacephalum</name>
    <name type="common">big-headed turtle</name>
    <dbReference type="NCBI Taxonomy" id="55544"/>
    <lineage>
        <taxon>Eukaryota</taxon>
        <taxon>Metazoa</taxon>
        <taxon>Chordata</taxon>
        <taxon>Craniata</taxon>
        <taxon>Vertebrata</taxon>
        <taxon>Euteleostomi</taxon>
        <taxon>Archelosauria</taxon>
        <taxon>Testudinata</taxon>
        <taxon>Testudines</taxon>
        <taxon>Cryptodira</taxon>
        <taxon>Durocryptodira</taxon>
        <taxon>Testudinoidea</taxon>
        <taxon>Platysternidae</taxon>
        <taxon>Platysternon</taxon>
    </lineage>
</organism>
<feature type="region of interest" description="Disordered" evidence="1">
    <location>
        <begin position="1"/>
        <end position="25"/>
    </location>
</feature>
<protein>
    <submittedName>
        <fullName evidence="2">Transcription factor IIIB 50 kDa subunit</fullName>
    </submittedName>
</protein>
<dbReference type="AlphaFoldDB" id="A0A4D9EPD5"/>
<reference evidence="2 3" key="1">
    <citation type="submission" date="2019-04" db="EMBL/GenBank/DDBJ databases">
        <title>Draft genome of the big-headed turtle Platysternon megacephalum.</title>
        <authorList>
            <person name="Gong S."/>
        </authorList>
    </citation>
    <scope>NUCLEOTIDE SEQUENCE [LARGE SCALE GENOMIC DNA]</scope>
    <source>
        <strain evidence="2">DO16091913</strain>
        <tissue evidence="2">Muscle</tissue>
    </source>
</reference>
<evidence type="ECO:0000313" key="3">
    <source>
        <dbReference type="Proteomes" id="UP000297703"/>
    </source>
</evidence>
<reference evidence="2 3" key="2">
    <citation type="submission" date="2019-04" db="EMBL/GenBank/DDBJ databases">
        <title>The genome sequence of big-headed turtle.</title>
        <authorList>
            <person name="Gong S."/>
        </authorList>
    </citation>
    <scope>NUCLEOTIDE SEQUENCE [LARGE SCALE GENOMIC DNA]</scope>
    <source>
        <strain evidence="2">DO16091913</strain>
        <tissue evidence="2">Muscle</tissue>
    </source>
</reference>
<sequence length="104" mass="10798">MRGSLPLPSPPEREPRPVRSGGLAGRMAASSRLRAYLASHQPPSSLPGGVCVGEGLFPPPASSEPLAPLKARPALGVQGQQESCSPTGWCSCLALRTCTEQPCH</sequence>